<evidence type="ECO:0000256" key="7">
    <source>
        <dbReference type="ARBA" id="ARBA00022842"/>
    </source>
</evidence>
<keyword evidence="2 8" id="KW-0436">Ligase</keyword>
<dbReference type="InterPro" id="IPR041609">
    <property type="entry name" value="PurL_linker"/>
</dbReference>
<dbReference type="GO" id="GO:0000287">
    <property type="term" value="F:magnesium ion binding"/>
    <property type="evidence" value="ECO:0007669"/>
    <property type="project" value="UniProtKB-UniRule"/>
</dbReference>
<evidence type="ECO:0000256" key="4">
    <source>
        <dbReference type="ARBA" id="ARBA00022741"/>
    </source>
</evidence>
<keyword evidence="4 8" id="KW-0547">Nucleotide-binding</keyword>
<evidence type="ECO:0000256" key="5">
    <source>
        <dbReference type="ARBA" id="ARBA00022755"/>
    </source>
</evidence>
<feature type="binding site" evidence="8">
    <location>
        <position position="98"/>
    </location>
    <ligand>
        <name>ATP</name>
        <dbReference type="ChEBI" id="CHEBI:30616"/>
    </ligand>
</feature>
<feature type="binding site" evidence="8">
    <location>
        <position position="123"/>
    </location>
    <ligand>
        <name>substrate</name>
    </ligand>
</feature>
<feature type="binding site" evidence="8">
    <location>
        <position position="100"/>
    </location>
    <ligand>
        <name>Mg(2+)</name>
        <dbReference type="ChEBI" id="CHEBI:18420"/>
        <label>1</label>
    </ligand>
</feature>
<sequence>MQATSTTISPEEIKAQKPYLEWGLSEAEYDYICTKLLHRLPNYTETGLFAVMWSEHCSYKTSKPALRKFWNAGSRVIQGPGEGAGVLDIGDNQAVVFKAESHNHPSYVEPFQGAATGVGGIIRDIFSMGAKPIASLDSLRFGELTDVSNQRLLKSVVEGIAFYGNCIGIPTVGGEIAFDQVYRHNPLVNVMNVGLMDQSDLKFGRAVGAGNAIIYVGAKTGRDGIHGATFASSDFSTEKDSDRSAVQVGDPFMEKLLTDACLKIIHDHADKLLGIQDMGAAGLVSSSAEMAAKAGSGVTLDLDQVPQRETAMTPYEIMLSESQERMLLCVKKGAEATILAIFKSFGLDAVVIGQVTTDNQYQLHHQGELVCDIPVAALVDDVVEVHSEKRAPFSATREAVVPVVDNPGTTLLTLLQQPTIGSKRSVYRQYDTQVQANTIITPGSDAAVVRVPHTQKALAMTMDCNGRYLAVDPYKGGQIAVSEAARNVVASGAIPIGVTNCLNFGNPEDPEVFWALDQAVMGISEACRRFDAPVISGNVSLYNETDGRPIYPTPVIGMVGLMTSVDWLTTQTAKNVGDIVYVIGETRDDFAGSELQKYQSGTPQGQLHFDLDQEVANQQLVTTAIHQGLLQSAHDLSEGGLAVGLAELIMGTQLGLKVALKLSAAQLFSETQSRFVVTVTAENQKRFDALAGDQATIIGHVTATQELEVQVQDGQISEDVAKLEAAYGGALAWLTK</sequence>
<feature type="binding site" evidence="8">
    <location>
        <position position="59"/>
    </location>
    <ligand>
        <name>ATP</name>
        <dbReference type="ChEBI" id="CHEBI:30616"/>
    </ligand>
</feature>
<keyword evidence="13" id="KW-1185">Reference proteome</keyword>
<keyword evidence="1 8" id="KW-0963">Cytoplasm</keyword>
<dbReference type="PATRIC" id="fig|1302272.5.peg.14"/>
<comment type="similarity">
    <text evidence="8">Belongs to the FGAMS family.</text>
</comment>
<feature type="binding site" evidence="8">
    <location>
        <position position="540"/>
    </location>
    <ligand>
        <name>substrate</name>
    </ligand>
</feature>
<dbReference type="EC" id="6.3.5.3" evidence="8"/>
<dbReference type="FunFam" id="3.30.1330.10:FF:000004">
    <property type="entry name" value="Phosphoribosylformylglycinamidine synthase subunit PurL"/>
    <property type="match status" value="1"/>
</dbReference>
<evidence type="ECO:0000256" key="3">
    <source>
        <dbReference type="ARBA" id="ARBA00022723"/>
    </source>
</evidence>
<dbReference type="HAMAP" id="MF_00420">
    <property type="entry name" value="PurL_2"/>
    <property type="match status" value="1"/>
</dbReference>
<feature type="domain" description="PurM-like N-terminal" evidence="9">
    <location>
        <begin position="81"/>
        <end position="196"/>
    </location>
</feature>
<dbReference type="NCBIfam" id="NF002290">
    <property type="entry name" value="PRK01213.1"/>
    <property type="match status" value="1"/>
</dbReference>
<dbReference type="GO" id="GO:0006189">
    <property type="term" value="P:'de novo' IMP biosynthetic process"/>
    <property type="evidence" value="ECO:0007669"/>
    <property type="project" value="UniProtKB-UniRule"/>
</dbReference>
<comment type="pathway">
    <text evidence="8">Purine metabolism; IMP biosynthesis via de novo pathway; 5-amino-1-(5-phospho-D-ribosyl)imidazole from N(2)-formyl-N(1)-(5-phospho-D-ribosyl)glycinamide: step 1/2.</text>
</comment>
<comment type="subcellular location">
    <subcellularLocation>
        <location evidence="8">Cytoplasm</location>
    </subcellularLocation>
</comment>
<dbReference type="STRING" id="1302272.FC96_GL000014"/>
<keyword evidence="7 8" id="KW-0460">Magnesium</keyword>
<feature type="active site" evidence="8">
    <location>
        <position position="56"/>
    </location>
</feature>
<proteinExistence type="inferred from homology"/>
<feature type="domain" description="Phosphoribosylformylglycinamidine synthase linker" evidence="11">
    <location>
        <begin position="13"/>
        <end position="60"/>
    </location>
</feature>
<feature type="binding site" evidence="8">
    <location>
        <position position="500"/>
    </location>
    <ligand>
        <name>ATP</name>
        <dbReference type="ChEBI" id="CHEBI:30616"/>
    </ligand>
</feature>
<dbReference type="RefSeq" id="WP_056941563.1">
    <property type="nucleotide sequence ID" value="NZ_AZCX01000001.1"/>
</dbReference>
<dbReference type="EMBL" id="AZCX01000001">
    <property type="protein sequence ID" value="KRK49099.1"/>
    <property type="molecule type" value="Genomic_DNA"/>
</dbReference>
<accession>A0A0R1HS34</accession>
<dbReference type="Pfam" id="PF02769">
    <property type="entry name" value="AIRS_C"/>
    <property type="match status" value="2"/>
</dbReference>
<dbReference type="AlphaFoldDB" id="A0A0R1HS34"/>
<dbReference type="NCBIfam" id="TIGR01736">
    <property type="entry name" value="FGAM_synth_II"/>
    <property type="match status" value="1"/>
</dbReference>
<feature type="active site" description="Proton acceptor" evidence="8">
    <location>
        <position position="102"/>
    </location>
</feature>
<dbReference type="InterPro" id="IPR016188">
    <property type="entry name" value="PurM-like_N"/>
</dbReference>
<feature type="binding site" evidence="8">
    <location>
        <position position="537"/>
    </location>
    <ligand>
        <name>ATP</name>
        <dbReference type="ChEBI" id="CHEBI:30616"/>
    </ligand>
</feature>
<comment type="caution">
    <text evidence="8">Lacks conserved residue(s) required for the propagation of feature annotation.</text>
</comment>
<dbReference type="UniPathway" id="UPA00074">
    <property type="reaction ID" value="UER00128"/>
</dbReference>
<comment type="catalytic activity">
    <reaction evidence="8">
        <text>N(2)-formyl-N(1)-(5-phospho-beta-D-ribosyl)glycinamide + L-glutamine + ATP + H2O = 2-formamido-N(1)-(5-O-phospho-beta-D-ribosyl)acetamidine + L-glutamate + ADP + phosphate + H(+)</text>
        <dbReference type="Rhea" id="RHEA:17129"/>
        <dbReference type="ChEBI" id="CHEBI:15377"/>
        <dbReference type="ChEBI" id="CHEBI:15378"/>
        <dbReference type="ChEBI" id="CHEBI:29985"/>
        <dbReference type="ChEBI" id="CHEBI:30616"/>
        <dbReference type="ChEBI" id="CHEBI:43474"/>
        <dbReference type="ChEBI" id="CHEBI:58359"/>
        <dbReference type="ChEBI" id="CHEBI:147286"/>
        <dbReference type="ChEBI" id="CHEBI:147287"/>
        <dbReference type="ChEBI" id="CHEBI:456216"/>
        <dbReference type="EC" id="6.3.5.3"/>
    </reaction>
</comment>
<feature type="binding site" evidence="8">
    <location>
        <position position="277"/>
    </location>
    <ligand>
        <name>Mg(2+)</name>
        <dbReference type="ChEBI" id="CHEBI:18420"/>
        <label>2</label>
    </ligand>
</feature>
<dbReference type="GO" id="GO:0005524">
    <property type="term" value="F:ATP binding"/>
    <property type="evidence" value="ECO:0007669"/>
    <property type="project" value="UniProtKB-UniRule"/>
</dbReference>
<gene>
    <name evidence="8" type="primary">purL</name>
    <name evidence="12" type="ORF">FC96_GL000014</name>
</gene>
<dbReference type="GO" id="GO:0004642">
    <property type="term" value="F:phosphoribosylformylglycinamidine synthase activity"/>
    <property type="evidence" value="ECO:0007669"/>
    <property type="project" value="UniProtKB-UniRule"/>
</dbReference>
<feature type="domain" description="PurM-like C-terminal" evidence="10">
    <location>
        <begin position="209"/>
        <end position="364"/>
    </location>
</feature>
<dbReference type="InterPro" id="IPR036921">
    <property type="entry name" value="PurM-like_N_sf"/>
</dbReference>
<evidence type="ECO:0000256" key="6">
    <source>
        <dbReference type="ARBA" id="ARBA00022840"/>
    </source>
</evidence>
<keyword evidence="3 8" id="KW-0479">Metal-binding</keyword>
<evidence type="ECO:0000256" key="1">
    <source>
        <dbReference type="ARBA" id="ARBA00022490"/>
    </source>
</evidence>
<dbReference type="PANTHER" id="PTHR43555">
    <property type="entry name" value="PHOSPHORIBOSYLFORMYLGLYCINAMIDINE SYNTHASE SUBUNIT PURL"/>
    <property type="match status" value="1"/>
</dbReference>
<dbReference type="InterPro" id="IPR010074">
    <property type="entry name" value="PRibForGlyAmidine_synth_PurL"/>
</dbReference>
<comment type="function">
    <text evidence="8">Part of the phosphoribosylformylglycinamidine synthase complex involved in the purines biosynthetic pathway. Catalyzes the ATP-dependent conversion of formylglycinamide ribonucleotide (FGAR) and glutamine to yield formylglycinamidine ribonucleotide (FGAM) and glutamate. The FGAM synthase complex is composed of three subunits. PurQ produces an ammonia molecule by converting glutamine to glutamate. PurL transfers the ammonia molecule to FGAR to form FGAM in an ATP-dependent manner. PurS interacts with PurQ and PurL and is thought to assist in the transfer of the ammonia molecule from PurQ to PurL.</text>
</comment>
<keyword evidence="5 8" id="KW-0658">Purine biosynthesis</keyword>
<name>A0A0R1HS34_9LACO</name>
<evidence type="ECO:0000256" key="8">
    <source>
        <dbReference type="HAMAP-Rule" id="MF_00420"/>
    </source>
</evidence>
<evidence type="ECO:0000259" key="10">
    <source>
        <dbReference type="Pfam" id="PF02769"/>
    </source>
</evidence>
<dbReference type="CDD" id="cd02204">
    <property type="entry name" value="PurL_repeat2"/>
    <property type="match status" value="1"/>
</dbReference>
<dbReference type="PANTHER" id="PTHR43555:SF1">
    <property type="entry name" value="PHOSPHORIBOSYLFORMYLGLYCINAMIDINE SYNTHASE SUBUNIT PURL"/>
    <property type="match status" value="1"/>
</dbReference>
<evidence type="ECO:0000313" key="13">
    <source>
        <dbReference type="Proteomes" id="UP000050911"/>
    </source>
</evidence>
<protein>
    <recommendedName>
        <fullName evidence="8">Phosphoribosylformylglycinamidine synthase subunit PurL</fullName>
        <shortName evidence="8">FGAM synthase</shortName>
        <ecNumber evidence="8">6.3.5.3</ecNumber>
    </recommendedName>
    <alternativeName>
        <fullName evidence="8">Formylglycinamide ribonucleotide amidotransferase subunit II</fullName>
        <shortName evidence="8">FGAR amidotransferase II</shortName>
        <shortName evidence="8">FGAR-AT II</shortName>
    </alternativeName>
    <alternativeName>
        <fullName evidence="8">Glutamine amidotransferase PurL</fullName>
    </alternativeName>
    <alternativeName>
        <fullName evidence="8">Phosphoribosylformylglycinamidine synthase subunit II</fullName>
    </alternativeName>
</protein>
<comment type="caution">
    <text evidence="12">The sequence shown here is derived from an EMBL/GenBank/DDBJ whole genome shotgun (WGS) entry which is preliminary data.</text>
</comment>
<comment type="subunit">
    <text evidence="8">Monomer. Part of the FGAM synthase complex composed of 1 PurL, 1 PurQ and 2 PurS subunits.</text>
</comment>
<dbReference type="Gene3D" id="3.30.1330.10">
    <property type="entry name" value="PurM-like, N-terminal domain"/>
    <property type="match status" value="2"/>
</dbReference>
<feature type="binding site" evidence="8">
    <location>
        <begin position="321"/>
        <end position="323"/>
    </location>
    <ligand>
        <name>substrate</name>
    </ligand>
</feature>
<dbReference type="SUPFAM" id="SSF56042">
    <property type="entry name" value="PurM C-terminal domain-like"/>
    <property type="match status" value="2"/>
</dbReference>
<reference evidence="12 13" key="1">
    <citation type="journal article" date="2015" name="Genome Announc.">
        <title>Expanding the biotechnology potential of lactobacilli through comparative genomics of 213 strains and associated genera.</title>
        <authorList>
            <person name="Sun Z."/>
            <person name="Harris H.M."/>
            <person name="McCann A."/>
            <person name="Guo C."/>
            <person name="Argimon S."/>
            <person name="Zhang W."/>
            <person name="Yang X."/>
            <person name="Jeffery I.B."/>
            <person name="Cooney J.C."/>
            <person name="Kagawa T.F."/>
            <person name="Liu W."/>
            <person name="Song Y."/>
            <person name="Salvetti E."/>
            <person name="Wrobel A."/>
            <person name="Rasinkangas P."/>
            <person name="Parkhill J."/>
            <person name="Rea M.C."/>
            <person name="O'Sullivan O."/>
            <person name="Ritari J."/>
            <person name="Douillard F.P."/>
            <person name="Paul Ross R."/>
            <person name="Yang R."/>
            <person name="Briner A.E."/>
            <person name="Felis G.E."/>
            <person name="de Vos W.M."/>
            <person name="Barrangou R."/>
            <person name="Klaenhammer T.R."/>
            <person name="Caufield P.W."/>
            <person name="Cui Y."/>
            <person name="Zhang H."/>
            <person name="O'Toole P.W."/>
        </authorList>
    </citation>
    <scope>NUCLEOTIDE SEQUENCE [LARGE SCALE GENOMIC DNA]</scope>
    <source>
        <strain evidence="12 13">JCM 15530</strain>
    </source>
</reference>
<dbReference type="InterPro" id="IPR036676">
    <property type="entry name" value="PurM-like_C_sf"/>
</dbReference>
<evidence type="ECO:0000259" key="11">
    <source>
        <dbReference type="Pfam" id="PF18072"/>
    </source>
</evidence>
<organism evidence="12 13">
    <name type="scientific">Secundilactobacillus kimchicus JCM 15530</name>
    <dbReference type="NCBI Taxonomy" id="1302272"/>
    <lineage>
        <taxon>Bacteria</taxon>
        <taxon>Bacillati</taxon>
        <taxon>Bacillota</taxon>
        <taxon>Bacilli</taxon>
        <taxon>Lactobacillales</taxon>
        <taxon>Lactobacillaceae</taxon>
        <taxon>Secundilactobacillus</taxon>
    </lineage>
</organism>
<feature type="domain" description="PurM-like C-terminal" evidence="10">
    <location>
        <begin position="576"/>
        <end position="711"/>
    </location>
</feature>
<dbReference type="GO" id="GO:0005737">
    <property type="term" value="C:cytoplasm"/>
    <property type="evidence" value="ECO:0007669"/>
    <property type="project" value="UniProtKB-SubCell"/>
</dbReference>
<dbReference type="OrthoDB" id="9804441at2"/>
<dbReference type="Pfam" id="PF00586">
    <property type="entry name" value="AIRS"/>
    <property type="match status" value="2"/>
</dbReference>
<dbReference type="Proteomes" id="UP000050911">
    <property type="component" value="Unassembled WGS sequence"/>
</dbReference>
<evidence type="ECO:0000259" key="9">
    <source>
        <dbReference type="Pfam" id="PF00586"/>
    </source>
</evidence>
<dbReference type="SUPFAM" id="SSF55326">
    <property type="entry name" value="PurM N-terminal domain-like"/>
    <property type="match status" value="2"/>
</dbReference>
<feature type="binding site" evidence="8">
    <location>
        <position position="124"/>
    </location>
    <ligand>
        <name>Mg(2+)</name>
        <dbReference type="ChEBI" id="CHEBI:18420"/>
        <label>2</label>
    </ligand>
</feature>
<dbReference type="PIRSF" id="PIRSF001587">
    <property type="entry name" value="FGAM_synthase_II"/>
    <property type="match status" value="1"/>
</dbReference>
<keyword evidence="6 8" id="KW-0067">ATP-binding</keyword>
<evidence type="ECO:0000256" key="2">
    <source>
        <dbReference type="ARBA" id="ARBA00022598"/>
    </source>
</evidence>
<feature type="binding site" evidence="8">
    <location>
        <position position="538"/>
    </location>
    <ligand>
        <name>Mg(2+)</name>
        <dbReference type="ChEBI" id="CHEBI:18420"/>
        <label>1</label>
    </ligand>
</feature>
<evidence type="ECO:0000313" key="12">
    <source>
        <dbReference type="EMBL" id="KRK49099.1"/>
    </source>
</evidence>
<dbReference type="InterPro" id="IPR010918">
    <property type="entry name" value="PurM-like_C_dom"/>
</dbReference>
<dbReference type="CDD" id="cd02203">
    <property type="entry name" value="PurL_repeat1"/>
    <property type="match status" value="1"/>
</dbReference>
<feature type="binding site" evidence="8">
    <location>
        <position position="247"/>
    </location>
    <ligand>
        <name>substrate</name>
    </ligand>
</feature>
<feature type="binding site" evidence="8">
    <location>
        <begin position="101"/>
        <end position="104"/>
    </location>
    <ligand>
        <name>substrate</name>
    </ligand>
</feature>
<dbReference type="Gene3D" id="3.90.650.10">
    <property type="entry name" value="PurM-like C-terminal domain"/>
    <property type="match status" value="2"/>
</dbReference>
<dbReference type="Pfam" id="PF18072">
    <property type="entry name" value="FGAR-AT_linker"/>
    <property type="match status" value="1"/>
</dbReference>
<feature type="domain" description="PurM-like N-terminal" evidence="9">
    <location>
        <begin position="443"/>
        <end position="562"/>
    </location>
</feature>